<dbReference type="RefSeq" id="WP_194751071.1">
    <property type="nucleotide sequence ID" value="NZ_JACEWB010000008.1"/>
</dbReference>
<gene>
    <name evidence="2" type="primary">csm6</name>
    <name evidence="2" type="ORF">M5S25_05110</name>
</gene>
<dbReference type="EMBL" id="JAMDKS010000008">
    <property type="protein sequence ID" value="MEE6112580.1"/>
    <property type="molecule type" value="Genomic_DNA"/>
</dbReference>
<name>A0ABU7QPP3_AVIPA</name>
<comment type="caution">
    <text evidence="2">The sequence shown here is derived from an EMBL/GenBank/DDBJ whole genome shotgun (WGS) entry which is preliminary data.</text>
</comment>
<proteinExistence type="predicted"/>
<protein>
    <submittedName>
        <fullName evidence="2">CRISPR-associated ring nuclease Csm6</fullName>
    </submittedName>
</protein>
<dbReference type="InterPro" id="IPR013413">
    <property type="entry name" value="CRISPR-assoc_prot_NE0113"/>
</dbReference>
<evidence type="ECO:0000259" key="1">
    <source>
        <dbReference type="Pfam" id="PF09623"/>
    </source>
</evidence>
<keyword evidence="3" id="KW-1185">Reference proteome</keyword>
<dbReference type="InterPro" id="IPR019092">
    <property type="entry name" value="SSO2081-like_dom"/>
</dbReference>
<dbReference type="Proteomes" id="UP001352533">
    <property type="component" value="Unassembled WGS sequence"/>
</dbReference>
<dbReference type="Pfam" id="PF09623">
    <property type="entry name" value="Cas_NE0113"/>
    <property type="match status" value="1"/>
</dbReference>
<sequence>MKTYNKKILLSVTGMSPAVVTETLYALITEKGFIPTEIRVITTLRGKRLLLEKLLGIENGKKKNAGALAEFIQDYGEQYGFSEIHFDESCIEVIEDKDHQKLEDIRSPEENSLASDQIVRLVAELCQDDNAALHVSIAGGRKTMGFFLGYALSLYGREQDSLSHVLVSEGFENQDSFFYPKPYSYIITGKDGKSLDAKEGNVMLAEIPWVRLNLGVPEGLLQNTISYSDSVQKAQNLLAEPKITFLSPIDDRKVQFGETVIKLAPQGYSILLSVVLNKICEQNLDNEQLFKAYFLPIYQAIKAGSQLVDKRFKRIAPETDAYTEEVKKVLAEARNDLVKKIKAAFSINKTNIPYIPSSSYGRFELLVDLERISVKEIEADLKHILD</sequence>
<evidence type="ECO:0000313" key="2">
    <source>
        <dbReference type="EMBL" id="MEE6112580.1"/>
    </source>
</evidence>
<organism evidence="2 3">
    <name type="scientific">Avibacterium paragallinarum</name>
    <name type="common">Haemophilus gallinarum</name>
    <dbReference type="NCBI Taxonomy" id="728"/>
    <lineage>
        <taxon>Bacteria</taxon>
        <taxon>Pseudomonadati</taxon>
        <taxon>Pseudomonadota</taxon>
        <taxon>Gammaproteobacteria</taxon>
        <taxon>Pasteurellales</taxon>
        <taxon>Pasteurellaceae</taxon>
        <taxon>Avibacterium</taxon>
    </lineage>
</organism>
<accession>A0ABU7QPP3</accession>
<feature type="domain" description="CRISPR system ring nuclease SSO2081-like" evidence="1">
    <location>
        <begin position="16"/>
        <end position="235"/>
    </location>
</feature>
<reference evidence="2 3" key="1">
    <citation type="journal article" date="2022" name="Front. Microbiol.">
        <title>Commensal bacteria contribute to the growth of multidrug-resistant Avibacterium paragallinarum in chickens.</title>
        <authorList>
            <person name="Zhu J."/>
            <person name="Chen Y."/>
            <person name="Wu Y."/>
            <person name="Wang Y."/>
            <person name="Zhu K."/>
        </authorList>
    </citation>
    <scope>NUCLEOTIDE SEQUENCE [LARGE SCALE GENOMIC DNA]</scope>
    <source>
        <strain evidence="2 3">AV12</strain>
    </source>
</reference>
<evidence type="ECO:0000313" key="3">
    <source>
        <dbReference type="Proteomes" id="UP001352533"/>
    </source>
</evidence>
<dbReference type="NCBIfam" id="TIGR02584">
    <property type="entry name" value="cas_NE0113"/>
    <property type="match status" value="1"/>
</dbReference>
<dbReference type="CDD" id="cd09741">
    <property type="entry name" value="Csx1_III-U"/>
    <property type="match status" value="1"/>
</dbReference>